<feature type="domain" description="PAC" evidence="9">
    <location>
        <begin position="263"/>
        <end position="316"/>
    </location>
</feature>
<dbReference type="InterPro" id="IPR035965">
    <property type="entry name" value="PAS-like_dom_sf"/>
</dbReference>
<dbReference type="AlphaFoldDB" id="A0A3N5YQX3"/>
<dbReference type="InterPro" id="IPR036097">
    <property type="entry name" value="HisK_dim/P_sf"/>
</dbReference>
<dbReference type="PANTHER" id="PTHR43065:SF42">
    <property type="entry name" value="TWO-COMPONENT SENSOR PPRA"/>
    <property type="match status" value="1"/>
</dbReference>
<dbReference type="SMART" id="SM00448">
    <property type="entry name" value="REC"/>
    <property type="match status" value="1"/>
</dbReference>
<dbReference type="Pfam" id="PF00072">
    <property type="entry name" value="Response_reg"/>
    <property type="match status" value="1"/>
</dbReference>
<dbReference type="PROSITE" id="PS50113">
    <property type="entry name" value="PAC"/>
    <property type="match status" value="1"/>
</dbReference>
<gene>
    <name evidence="10" type="ORF">DRW07_04655</name>
</gene>
<dbReference type="Gene3D" id="3.30.565.10">
    <property type="entry name" value="Histidine kinase-like ATPase, C-terminal domain"/>
    <property type="match status" value="1"/>
</dbReference>
<dbReference type="NCBIfam" id="TIGR00229">
    <property type="entry name" value="sensory_box"/>
    <property type="match status" value="1"/>
</dbReference>
<dbReference type="PROSITE" id="PS50112">
    <property type="entry name" value="PAS"/>
    <property type="match status" value="1"/>
</dbReference>
<dbReference type="InterPro" id="IPR000014">
    <property type="entry name" value="PAS"/>
</dbReference>
<evidence type="ECO:0000259" key="8">
    <source>
        <dbReference type="PROSITE" id="PS50112"/>
    </source>
</evidence>
<evidence type="ECO:0000259" key="7">
    <source>
        <dbReference type="PROSITE" id="PS50110"/>
    </source>
</evidence>
<dbReference type="Gene3D" id="1.10.287.130">
    <property type="match status" value="1"/>
</dbReference>
<feature type="domain" description="PAS" evidence="8">
    <location>
        <begin position="191"/>
        <end position="262"/>
    </location>
</feature>
<name>A0A3N5YQX3_9ALTE</name>
<dbReference type="SMART" id="SM00387">
    <property type="entry name" value="HATPase_c"/>
    <property type="match status" value="1"/>
</dbReference>
<dbReference type="EMBL" id="RPOK01000001">
    <property type="protein sequence ID" value="RPJ68691.1"/>
    <property type="molecule type" value="Genomic_DNA"/>
</dbReference>
<dbReference type="InterPro" id="IPR011006">
    <property type="entry name" value="CheY-like_superfamily"/>
</dbReference>
<dbReference type="PANTHER" id="PTHR43065">
    <property type="entry name" value="SENSOR HISTIDINE KINASE"/>
    <property type="match status" value="1"/>
</dbReference>
<evidence type="ECO:0000256" key="5">
    <source>
        <dbReference type="SAM" id="Coils"/>
    </source>
</evidence>
<accession>A0A3N5YQX3</accession>
<dbReference type="SUPFAM" id="SSF55874">
    <property type="entry name" value="ATPase domain of HSP90 chaperone/DNA topoisomerase II/histidine kinase"/>
    <property type="match status" value="1"/>
</dbReference>
<evidence type="ECO:0000256" key="3">
    <source>
        <dbReference type="ARBA" id="ARBA00022553"/>
    </source>
</evidence>
<dbReference type="Pfam" id="PF08448">
    <property type="entry name" value="PAS_4"/>
    <property type="match status" value="1"/>
</dbReference>
<dbReference type="Pfam" id="PF13426">
    <property type="entry name" value="PAS_9"/>
    <property type="match status" value="1"/>
</dbReference>
<dbReference type="Pfam" id="PF00512">
    <property type="entry name" value="HisKA"/>
    <property type="match status" value="1"/>
</dbReference>
<dbReference type="SUPFAM" id="SSF55785">
    <property type="entry name" value="PYP-like sensor domain (PAS domain)"/>
    <property type="match status" value="2"/>
</dbReference>
<keyword evidence="5" id="KW-0175">Coiled coil</keyword>
<keyword evidence="11" id="KW-1185">Reference proteome</keyword>
<evidence type="ECO:0000313" key="10">
    <source>
        <dbReference type="EMBL" id="RPJ68691.1"/>
    </source>
</evidence>
<feature type="coiled-coil region" evidence="5">
    <location>
        <begin position="46"/>
        <end position="80"/>
    </location>
</feature>
<dbReference type="SUPFAM" id="SSF52172">
    <property type="entry name" value="CheY-like"/>
    <property type="match status" value="1"/>
</dbReference>
<dbReference type="Pfam" id="PF02518">
    <property type="entry name" value="HATPase_c"/>
    <property type="match status" value="1"/>
</dbReference>
<keyword evidence="3 4" id="KW-0597">Phosphoprotein</keyword>
<dbReference type="EC" id="2.7.13.3" evidence="2"/>
<dbReference type="InterPro" id="IPR000700">
    <property type="entry name" value="PAS-assoc_C"/>
</dbReference>
<evidence type="ECO:0000256" key="1">
    <source>
        <dbReference type="ARBA" id="ARBA00000085"/>
    </source>
</evidence>
<dbReference type="InterPro" id="IPR013656">
    <property type="entry name" value="PAS_4"/>
</dbReference>
<organism evidence="10 11">
    <name type="scientific">Alteromonas sediminis</name>
    <dbReference type="NCBI Taxonomy" id="2259342"/>
    <lineage>
        <taxon>Bacteria</taxon>
        <taxon>Pseudomonadati</taxon>
        <taxon>Pseudomonadota</taxon>
        <taxon>Gammaproteobacteria</taxon>
        <taxon>Alteromonadales</taxon>
        <taxon>Alteromonadaceae</taxon>
        <taxon>Alteromonas/Salinimonas group</taxon>
        <taxon>Alteromonas</taxon>
    </lineage>
</organism>
<dbReference type="InterPro" id="IPR005467">
    <property type="entry name" value="His_kinase_dom"/>
</dbReference>
<dbReference type="SMART" id="SM00388">
    <property type="entry name" value="HisKA"/>
    <property type="match status" value="1"/>
</dbReference>
<evidence type="ECO:0000256" key="2">
    <source>
        <dbReference type="ARBA" id="ARBA00012438"/>
    </source>
</evidence>
<comment type="catalytic activity">
    <reaction evidence="1">
        <text>ATP + protein L-histidine = ADP + protein N-phospho-L-histidine.</text>
        <dbReference type="EC" id="2.7.13.3"/>
    </reaction>
</comment>
<dbReference type="PRINTS" id="PR00344">
    <property type="entry name" value="BCTRLSENSOR"/>
</dbReference>
<dbReference type="CDD" id="cd00130">
    <property type="entry name" value="PAS"/>
    <property type="match status" value="1"/>
</dbReference>
<dbReference type="SUPFAM" id="SSF47384">
    <property type="entry name" value="Homodimeric domain of signal transducing histidine kinase"/>
    <property type="match status" value="1"/>
</dbReference>
<evidence type="ECO:0000256" key="4">
    <source>
        <dbReference type="PROSITE-ProRule" id="PRU00169"/>
    </source>
</evidence>
<protein>
    <recommendedName>
        <fullName evidence="2">histidine kinase</fullName>
        <ecNumber evidence="2">2.7.13.3</ecNumber>
    </recommendedName>
</protein>
<dbReference type="InterPro" id="IPR001789">
    <property type="entry name" value="Sig_transdc_resp-reg_receiver"/>
</dbReference>
<comment type="caution">
    <text evidence="10">The sequence shown here is derived from an EMBL/GenBank/DDBJ whole genome shotgun (WGS) entry which is preliminary data.</text>
</comment>
<dbReference type="Proteomes" id="UP000275281">
    <property type="component" value="Unassembled WGS sequence"/>
</dbReference>
<evidence type="ECO:0000313" key="11">
    <source>
        <dbReference type="Proteomes" id="UP000275281"/>
    </source>
</evidence>
<evidence type="ECO:0000259" key="9">
    <source>
        <dbReference type="PROSITE" id="PS50113"/>
    </source>
</evidence>
<dbReference type="Gene3D" id="3.40.50.2300">
    <property type="match status" value="1"/>
</dbReference>
<feature type="modified residue" description="4-aspartylphosphate" evidence="4">
    <location>
        <position position="623"/>
    </location>
</feature>
<dbReference type="InterPro" id="IPR003661">
    <property type="entry name" value="HisK_dim/P_dom"/>
</dbReference>
<feature type="domain" description="Histidine kinase" evidence="6">
    <location>
        <begin position="329"/>
        <end position="551"/>
    </location>
</feature>
<dbReference type="InterPro" id="IPR036890">
    <property type="entry name" value="HATPase_C_sf"/>
</dbReference>
<feature type="domain" description="Response regulatory" evidence="7">
    <location>
        <begin position="572"/>
        <end position="682"/>
    </location>
</feature>
<evidence type="ECO:0000259" key="6">
    <source>
        <dbReference type="PROSITE" id="PS50109"/>
    </source>
</evidence>
<dbReference type="InterPro" id="IPR001610">
    <property type="entry name" value="PAC"/>
</dbReference>
<dbReference type="GO" id="GO:0000155">
    <property type="term" value="F:phosphorelay sensor kinase activity"/>
    <property type="evidence" value="ECO:0007669"/>
    <property type="project" value="InterPro"/>
</dbReference>
<dbReference type="PROSITE" id="PS50109">
    <property type="entry name" value="HIS_KIN"/>
    <property type="match status" value="1"/>
</dbReference>
<dbReference type="Gene3D" id="3.30.450.20">
    <property type="entry name" value="PAS domain"/>
    <property type="match status" value="2"/>
</dbReference>
<dbReference type="SMART" id="SM00091">
    <property type="entry name" value="PAS"/>
    <property type="match status" value="2"/>
</dbReference>
<dbReference type="InterPro" id="IPR004358">
    <property type="entry name" value="Sig_transdc_His_kin-like_C"/>
</dbReference>
<reference evidence="10 11" key="1">
    <citation type="submission" date="2018-11" db="EMBL/GenBank/DDBJ databases">
        <authorList>
            <person name="Ye M.-Q."/>
            <person name="Du Z.-J."/>
        </authorList>
    </citation>
    <scope>NUCLEOTIDE SEQUENCE [LARGE SCALE GENOMIC DNA]</scope>
    <source>
        <strain evidence="10 11">U0105</strain>
    </source>
</reference>
<dbReference type="InterPro" id="IPR003594">
    <property type="entry name" value="HATPase_dom"/>
</dbReference>
<proteinExistence type="predicted"/>
<dbReference type="PROSITE" id="PS50110">
    <property type="entry name" value="RESPONSE_REGULATORY"/>
    <property type="match status" value="1"/>
</dbReference>
<dbReference type="SMART" id="SM00086">
    <property type="entry name" value="PAC"/>
    <property type="match status" value="2"/>
</dbReference>
<sequence length="688" mass="77073">MSLTLKRYENKSGESLKVRALRLLDGASADLNEDALTVGKSVDEILEDIRLYHAELEIQNNELESALQNIEQQKHHYQRLFNTSPFPMIVFDKHGVIDELNEAAMVHLKLHYPTQRKKSLYQMLSPDSGTTLSALLTGISDTVQTQEVELEFKRPKTTQFECVLTLYSDEDKSPYLLIMRDITSLKQLTLQNELLLKAVSATTAGIVITDPQRRVIWCNPAFNRISGYSLEDVKGHSLKGFLQGEKTDPETSLKLKNALDGLETIDIEILNYHKNGKVYWNNLVISPILEGNELRYFIGIQHDITEKKALLDAKIKMQHWDTIGQITAGISHDFNNILGIISGYQELIASINTQPELASHLDKLKSGIDRASSLVSKLLKSSQMSQEGGPLGSLKEAIEDTQSLVAEFFKSSNRVQWSVEAGLDQLVSTTDLQDVLLNLIINARNASADDNDIRVKVQYQSQFNDDKHFAVIEPTYAENYIMISVSDGGCGIAKDKFLSIFEPFNSQSKQQGSGLGLATVLAFTKQHSYGLTIKSTLGVGTILSLWMPHMPCPPDRLDTLSKEQIVMKDSLRIAVVDDEADIADITQKLLELCGHRVTIFNAPEVLLESIDDVLKSFDLLITDELMPGKVKGHNLLKALDNRLPAILMSGYSESKDVEPYKNLILHKPFTRNQLEEKVTEVMSNFKLK</sequence>